<organism evidence="4 5">
    <name type="scientific">Sporomusa termitida</name>
    <dbReference type="NCBI Taxonomy" id="2377"/>
    <lineage>
        <taxon>Bacteria</taxon>
        <taxon>Bacillati</taxon>
        <taxon>Bacillota</taxon>
        <taxon>Negativicutes</taxon>
        <taxon>Selenomonadales</taxon>
        <taxon>Sporomusaceae</taxon>
        <taxon>Sporomusa</taxon>
    </lineage>
</organism>
<dbReference type="SUPFAM" id="SSF55811">
    <property type="entry name" value="Nudix"/>
    <property type="match status" value="1"/>
</dbReference>
<dbReference type="Pfam" id="PF00293">
    <property type="entry name" value="NUDIX"/>
    <property type="match status" value="1"/>
</dbReference>
<gene>
    <name evidence="4" type="primary">nudJ</name>
    <name evidence="4" type="ORF">SPTER_12650</name>
</gene>
<accession>A0A517DRP1</accession>
<protein>
    <submittedName>
        <fullName evidence="4">Phosphatase NudJ</fullName>
        <ecNumber evidence="4">3.6.1.-</ecNumber>
    </submittedName>
</protein>
<reference evidence="4 5" key="1">
    <citation type="submission" date="2019-02" db="EMBL/GenBank/DDBJ databases">
        <title>Closed genome of Sporomusa termitida DSM 4440.</title>
        <authorList>
            <person name="Poehlein A."/>
            <person name="Daniel R."/>
        </authorList>
    </citation>
    <scope>NUCLEOTIDE SEQUENCE [LARGE SCALE GENOMIC DNA]</scope>
    <source>
        <strain evidence="4 5">DSM 4440</strain>
    </source>
</reference>
<evidence type="ECO:0000259" key="3">
    <source>
        <dbReference type="PROSITE" id="PS51462"/>
    </source>
</evidence>
<dbReference type="InterPro" id="IPR000086">
    <property type="entry name" value="NUDIX_hydrolase_dom"/>
</dbReference>
<evidence type="ECO:0000256" key="2">
    <source>
        <dbReference type="ARBA" id="ARBA00022801"/>
    </source>
</evidence>
<dbReference type="AlphaFoldDB" id="A0A517DRP1"/>
<dbReference type="InterPro" id="IPR015797">
    <property type="entry name" value="NUDIX_hydrolase-like_dom_sf"/>
</dbReference>
<dbReference type="InterPro" id="IPR020084">
    <property type="entry name" value="NUDIX_hydrolase_CS"/>
</dbReference>
<sequence length="141" mass="15876">MHVSTLIERNGKILFVQEKKPQAYGQYNLPGGHLELGEDIIAGAKREVQEEVGFAVEPAGFLGVFEGASDNHYINFVFYAQAKAGDTPRPQADEILDCHWLAVADIEAMADAEFRNARRIRLIVREFQQGRVYPLPVLHRI</sequence>
<dbReference type="EC" id="3.6.1.-" evidence="4"/>
<keyword evidence="5" id="KW-1185">Reference proteome</keyword>
<dbReference type="PROSITE" id="PS51462">
    <property type="entry name" value="NUDIX"/>
    <property type="match status" value="1"/>
</dbReference>
<evidence type="ECO:0000313" key="4">
    <source>
        <dbReference type="EMBL" id="QDR79956.1"/>
    </source>
</evidence>
<evidence type="ECO:0000313" key="5">
    <source>
        <dbReference type="Proteomes" id="UP000320776"/>
    </source>
</evidence>
<keyword evidence="2 4" id="KW-0378">Hydrolase</keyword>
<proteinExistence type="inferred from homology"/>
<dbReference type="PANTHER" id="PTHR43736">
    <property type="entry name" value="ADP-RIBOSE PYROPHOSPHATASE"/>
    <property type="match status" value="1"/>
</dbReference>
<dbReference type="KEGG" id="sted:SPTER_12650"/>
<dbReference type="EMBL" id="CP036259">
    <property type="protein sequence ID" value="QDR79956.1"/>
    <property type="molecule type" value="Genomic_DNA"/>
</dbReference>
<dbReference type="PANTHER" id="PTHR43736:SF1">
    <property type="entry name" value="DIHYDRONEOPTERIN TRIPHOSPHATE DIPHOSPHATASE"/>
    <property type="match status" value="1"/>
</dbReference>
<name>A0A517DRP1_9FIRM</name>
<evidence type="ECO:0000256" key="1">
    <source>
        <dbReference type="ARBA" id="ARBA00005582"/>
    </source>
</evidence>
<dbReference type="PROSITE" id="PS00893">
    <property type="entry name" value="NUDIX_BOX"/>
    <property type="match status" value="1"/>
</dbReference>
<dbReference type="Gene3D" id="3.90.79.10">
    <property type="entry name" value="Nucleoside Triphosphate Pyrophosphohydrolase"/>
    <property type="match status" value="1"/>
</dbReference>
<dbReference type="Proteomes" id="UP000320776">
    <property type="component" value="Chromosome"/>
</dbReference>
<dbReference type="GO" id="GO:0016787">
    <property type="term" value="F:hydrolase activity"/>
    <property type="evidence" value="ECO:0007669"/>
    <property type="project" value="UniProtKB-KW"/>
</dbReference>
<feature type="domain" description="Nudix hydrolase" evidence="3">
    <location>
        <begin position="1"/>
        <end position="124"/>
    </location>
</feature>
<comment type="similarity">
    <text evidence="1">Belongs to the Nudix hydrolase family.</text>
</comment>